<reference evidence="4" key="1">
    <citation type="submission" date="2017-02" db="EMBL/GenBank/DDBJ databases">
        <authorList>
            <person name="Daims H."/>
        </authorList>
    </citation>
    <scope>NUCLEOTIDE SEQUENCE [LARGE SCALE GENOMIC DNA]</scope>
</reference>
<dbReference type="Pfam" id="PF00535">
    <property type="entry name" value="Glycos_transf_2"/>
    <property type="match status" value="1"/>
</dbReference>
<dbReference type="Gene3D" id="3.90.550.10">
    <property type="entry name" value="Spore Coat Polysaccharide Biosynthesis Protein SpsA, Chain A"/>
    <property type="match status" value="1"/>
</dbReference>
<gene>
    <name evidence="3" type="ORF">CRENPOLYSF1_1410011</name>
</gene>
<evidence type="ECO:0000313" key="4">
    <source>
        <dbReference type="Proteomes" id="UP000195667"/>
    </source>
</evidence>
<dbReference type="InterPro" id="IPR001173">
    <property type="entry name" value="Glyco_trans_2-like"/>
</dbReference>
<comment type="similarity">
    <text evidence="1">Belongs to the glycosyltransferase 2 family. WaaE/KdtX subfamily.</text>
</comment>
<dbReference type="PANTHER" id="PTHR43630">
    <property type="entry name" value="POLY-BETA-1,6-N-ACETYL-D-GLUCOSAMINE SYNTHASE"/>
    <property type="match status" value="1"/>
</dbReference>
<dbReference type="AlphaFoldDB" id="A0A1R4H3C9"/>
<protein>
    <submittedName>
        <fullName evidence="3">Glycosyl transferase family 2</fullName>
    </submittedName>
</protein>
<feature type="domain" description="Glycosyltransferase 2-like" evidence="2">
    <location>
        <begin position="1"/>
        <end position="92"/>
    </location>
</feature>
<evidence type="ECO:0000256" key="1">
    <source>
        <dbReference type="ARBA" id="ARBA00038494"/>
    </source>
</evidence>
<keyword evidence="4" id="KW-1185">Reference proteome</keyword>
<keyword evidence="3" id="KW-0808">Transferase</keyword>
<dbReference type="InterPro" id="IPR029044">
    <property type="entry name" value="Nucleotide-diphossugar_trans"/>
</dbReference>
<name>A0A1R4H3C9_9GAMM</name>
<proteinExistence type="inferred from homology"/>
<accession>A0A1R4H3C9</accession>
<sequence length="360" mass="42368">MIVKNESKIILRALASVVHLIDYWLICDTGSTDNTVSCIQQFFAERDIPGELHSVVWQNFGYNRTQALKLAQSKADYLLFMDADMELVDDGFSKAQLQDVHYVLRQYNGRLMYYNTRLVAATLRWQSIGVTHEYYEPEDGYIAPQKLTSLYFIDHSDGGSKVDKYQRDIYLLSVGLQDEPDNSRYKFYLANSYKDYGDNTNAIKWYDQRIVDGGWEEEVYYSYYMKMICQYRSDCPFSQWLYTGLQAFAYRPHRLEALYEIVKYCRENEQYSLGYQLGKAQENLPFPNDILFVDQSIHEWQFMDELSICAYWAGDLEMSAKLINRILYEKKYSVDQHDRLLENLSYSLIVPDYGAAYFTV</sequence>
<dbReference type="Proteomes" id="UP000195667">
    <property type="component" value="Unassembled WGS sequence"/>
</dbReference>
<evidence type="ECO:0000259" key="2">
    <source>
        <dbReference type="Pfam" id="PF00535"/>
    </source>
</evidence>
<evidence type="ECO:0000313" key="3">
    <source>
        <dbReference type="EMBL" id="SJM90359.1"/>
    </source>
</evidence>
<dbReference type="PANTHER" id="PTHR43630:SF2">
    <property type="entry name" value="GLYCOSYLTRANSFERASE"/>
    <property type="match status" value="1"/>
</dbReference>
<dbReference type="SUPFAM" id="SSF53448">
    <property type="entry name" value="Nucleotide-diphospho-sugar transferases"/>
    <property type="match status" value="1"/>
</dbReference>
<organism evidence="3 4">
    <name type="scientific">Crenothrix polyspora</name>
    <dbReference type="NCBI Taxonomy" id="360316"/>
    <lineage>
        <taxon>Bacteria</taxon>
        <taxon>Pseudomonadati</taxon>
        <taxon>Pseudomonadota</taxon>
        <taxon>Gammaproteobacteria</taxon>
        <taxon>Methylococcales</taxon>
        <taxon>Crenotrichaceae</taxon>
        <taxon>Crenothrix</taxon>
    </lineage>
</organism>
<dbReference type="GO" id="GO:0016740">
    <property type="term" value="F:transferase activity"/>
    <property type="evidence" value="ECO:0007669"/>
    <property type="project" value="UniProtKB-KW"/>
</dbReference>
<dbReference type="EMBL" id="FUKI01000048">
    <property type="protein sequence ID" value="SJM90359.1"/>
    <property type="molecule type" value="Genomic_DNA"/>
</dbReference>